<protein>
    <submittedName>
        <fullName evidence="2">Uncharacterized protein</fullName>
    </submittedName>
</protein>
<dbReference type="EMBL" id="BMAV01002208">
    <property type="protein sequence ID" value="GFY40942.1"/>
    <property type="molecule type" value="Genomic_DNA"/>
</dbReference>
<evidence type="ECO:0000313" key="3">
    <source>
        <dbReference type="Proteomes" id="UP000886998"/>
    </source>
</evidence>
<dbReference type="AlphaFoldDB" id="A0A8X6WT21"/>
<feature type="region of interest" description="Disordered" evidence="1">
    <location>
        <begin position="1"/>
        <end position="30"/>
    </location>
</feature>
<keyword evidence="3" id="KW-1185">Reference proteome</keyword>
<proteinExistence type="predicted"/>
<evidence type="ECO:0000256" key="1">
    <source>
        <dbReference type="SAM" id="MobiDB-lite"/>
    </source>
</evidence>
<gene>
    <name evidence="2" type="ORF">TNIN_372821</name>
</gene>
<reference evidence="2" key="1">
    <citation type="submission" date="2020-08" db="EMBL/GenBank/DDBJ databases">
        <title>Multicomponent nature underlies the extraordinary mechanical properties of spider dragline silk.</title>
        <authorList>
            <person name="Kono N."/>
            <person name="Nakamura H."/>
            <person name="Mori M."/>
            <person name="Yoshida Y."/>
            <person name="Ohtoshi R."/>
            <person name="Malay A.D."/>
            <person name="Moran D.A.P."/>
            <person name="Tomita M."/>
            <person name="Numata K."/>
            <person name="Arakawa K."/>
        </authorList>
    </citation>
    <scope>NUCLEOTIDE SEQUENCE</scope>
</reference>
<evidence type="ECO:0000313" key="2">
    <source>
        <dbReference type="EMBL" id="GFY40942.1"/>
    </source>
</evidence>
<name>A0A8X6WT21_9ARAC</name>
<comment type="caution">
    <text evidence="2">The sequence shown here is derived from an EMBL/GenBank/DDBJ whole genome shotgun (WGS) entry which is preliminary data.</text>
</comment>
<organism evidence="2 3">
    <name type="scientific">Trichonephila inaurata madagascariensis</name>
    <dbReference type="NCBI Taxonomy" id="2747483"/>
    <lineage>
        <taxon>Eukaryota</taxon>
        <taxon>Metazoa</taxon>
        <taxon>Ecdysozoa</taxon>
        <taxon>Arthropoda</taxon>
        <taxon>Chelicerata</taxon>
        <taxon>Arachnida</taxon>
        <taxon>Araneae</taxon>
        <taxon>Araneomorphae</taxon>
        <taxon>Entelegynae</taxon>
        <taxon>Araneoidea</taxon>
        <taxon>Nephilidae</taxon>
        <taxon>Trichonephila</taxon>
        <taxon>Trichonephila inaurata</taxon>
    </lineage>
</organism>
<sequence length="91" mass="10200">MLTGFRARSSVLQTPYIGPPTSAGNDTSRKVSPPPFCSSMFAFQHLSSHFGALTPHNICFRTGSRMCVDIQTHINPFTEQRKECKPCQRVR</sequence>
<accession>A0A8X6WT21</accession>
<dbReference type="Proteomes" id="UP000886998">
    <property type="component" value="Unassembled WGS sequence"/>
</dbReference>